<feature type="compositionally biased region" description="Low complexity" evidence="1">
    <location>
        <begin position="45"/>
        <end position="59"/>
    </location>
</feature>
<evidence type="ECO:0000313" key="2">
    <source>
        <dbReference type="EMBL" id="CEK57596.1"/>
    </source>
</evidence>
<sequence length="59" mass="6837">KIRSETMKQKKSEILAGAVVYKETKGQMIWPCIKITTSQSPTKSTRTQIQRQQIQRRST</sequence>
<name>A0A0B6YP96_9EUPU</name>
<accession>A0A0B6YP96</accession>
<organism evidence="2">
    <name type="scientific">Arion vulgaris</name>
    <dbReference type="NCBI Taxonomy" id="1028688"/>
    <lineage>
        <taxon>Eukaryota</taxon>
        <taxon>Metazoa</taxon>
        <taxon>Spiralia</taxon>
        <taxon>Lophotrochozoa</taxon>
        <taxon>Mollusca</taxon>
        <taxon>Gastropoda</taxon>
        <taxon>Heterobranchia</taxon>
        <taxon>Euthyneura</taxon>
        <taxon>Panpulmonata</taxon>
        <taxon>Eupulmonata</taxon>
        <taxon>Stylommatophora</taxon>
        <taxon>Helicina</taxon>
        <taxon>Arionoidea</taxon>
        <taxon>Arionidae</taxon>
        <taxon>Arion</taxon>
    </lineage>
</organism>
<reference evidence="2" key="1">
    <citation type="submission" date="2014-12" db="EMBL/GenBank/DDBJ databases">
        <title>Insight into the proteome of Arion vulgaris.</title>
        <authorList>
            <person name="Aradska J."/>
            <person name="Bulat T."/>
            <person name="Smidak R."/>
            <person name="Sarate P."/>
            <person name="Gangsoo J."/>
            <person name="Sialana F."/>
            <person name="Bilban M."/>
            <person name="Lubec G."/>
        </authorList>
    </citation>
    <scope>NUCLEOTIDE SEQUENCE</scope>
    <source>
        <tissue evidence="2">Skin</tissue>
    </source>
</reference>
<protein>
    <submittedName>
        <fullName evidence="2">Uncharacterized protein</fullName>
    </submittedName>
</protein>
<dbReference type="EMBL" id="HACG01010731">
    <property type="protein sequence ID" value="CEK57596.1"/>
    <property type="molecule type" value="Transcribed_RNA"/>
</dbReference>
<feature type="non-terminal residue" evidence="2">
    <location>
        <position position="1"/>
    </location>
</feature>
<feature type="region of interest" description="Disordered" evidence="1">
    <location>
        <begin position="38"/>
        <end position="59"/>
    </location>
</feature>
<proteinExistence type="predicted"/>
<dbReference type="AlphaFoldDB" id="A0A0B6YP96"/>
<evidence type="ECO:0000256" key="1">
    <source>
        <dbReference type="SAM" id="MobiDB-lite"/>
    </source>
</evidence>
<gene>
    <name evidence="2" type="primary">ORF30594</name>
</gene>